<evidence type="ECO:0000256" key="7">
    <source>
        <dbReference type="ARBA" id="ARBA00022801"/>
    </source>
</evidence>
<dbReference type="Gene3D" id="2.40.20.10">
    <property type="entry name" value="Plasminogen Kringle 4"/>
    <property type="match status" value="1"/>
</dbReference>
<evidence type="ECO:0000256" key="1">
    <source>
        <dbReference type="ARBA" id="ARBA00004239"/>
    </source>
</evidence>
<dbReference type="Gene3D" id="2.40.10.10">
    <property type="entry name" value="Trypsin-like serine proteases"/>
    <property type="match status" value="2"/>
</dbReference>
<comment type="subcellular location">
    <subcellularLocation>
        <location evidence="1">Secreted</location>
        <location evidence="1">Extracellular space</location>
    </subcellularLocation>
</comment>
<keyword evidence="7 15" id="KW-0378">Hydrolase</keyword>
<feature type="signal peptide" evidence="16">
    <location>
        <begin position="1"/>
        <end position="17"/>
    </location>
</feature>
<keyword evidence="10" id="KW-1015">Disulfide bond</keyword>
<dbReference type="Pfam" id="PF00089">
    <property type="entry name" value="Trypsin"/>
    <property type="match status" value="1"/>
</dbReference>
<keyword evidence="8 15" id="KW-0720">Serine protease</keyword>
<sequence>MKLLVILTALAALTVDAAFSRKWSKRRWQPKPQSSKTELCRSGDGSSYRGFVSESAYGSRCLSWNRFYNRWGASEGVGDHNYCRNPDQSLMPWCAVRRGNKIAREFCDIPRCSSVSAKPPAAVEVDTEETCGEKSERRLYKIVGGSFTPIDSHPWVAALFHQRSGFLCGGSLIAPCWVVTAAHCFSDGNRTNIRRLSVYLGKSAINETDSNKEQRFTVEKLILHQNFNESTFDNDIALLKIKSRNGGCAVRTSSARTVCLPPLHTQLPAGIQCSIAGFGREKFLAWHYSQYLKQAEVNLISRNECRRKSYYGDLITKNMFCAGSPDWSMDACNGDSGGPLVCEAAGRMFLFGVVSWGDNCAKENKPGVYTQVSNYNKWIAAKTGLSKYTEGLKFPQK</sequence>
<organism evidence="19 20">
    <name type="scientific">Xyrichtys novacula</name>
    <name type="common">Pearly razorfish</name>
    <name type="synonym">Hemipteronotus novacula</name>
    <dbReference type="NCBI Taxonomy" id="13765"/>
    <lineage>
        <taxon>Eukaryota</taxon>
        <taxon>Metazoa</taxon>
        <taxon>Chordata</taxon>
        <taxon>Craniata</taxon>
        <taxon>Vertebrata</taxon>
        <taxon>Euteleostomi</taxon>
        <taxon>Actinopterygii</taxon>
        <taxon>Neopterygii</taxon>
        <taxon>Teleostei</taxon>
        <taxon>Neoteleostei</taxon>
        <taxon>Acanthomorphata</taxon>
        <taxon>Eupercaria</taxon>
        <taxon>Labriformes</taxon>
        <taxon>Labridae</taxon>
        <taxon>Xyrichtys</taxon>
    </lineage>
</organism>
<dbReference type="EMBL" id="OY660874">
    <property type="protein sequence ID" value="CAJ1067547.1"/>
    <property type="molecule type" value="Genomic_DNA"/>
</dbReference>
<dbReference type="AlphaFoldDB" id="A0AAV1G573"/>
<dbReference type="InterPro" id="IPR009003">
    <property type="entry name" value="Peptidase_S1_PA"/>
</dbReference>
<evidence type="ECO:0000256" key="15">
    <source>
        <dbReference type="RuleBase" id="RU363034"/>
    </source>
</evidence>
<keyword evidence="2" id="KW-0964">Secreted</keyword>
<evidence type="ECO:0000256" key="12">
    <source>
        <dbReference type="ARBA" id="ARBA00036320"/>
    </source>
</evidence>
<dbReference type="PROSITE" id="PS00134">
    <property type="entry name" value="TRYPSIN_HIS"/>
    <property type="match status" value="1"/>
</dbReference>
<evidence type="ECO:0000256" key="16">
    <source>
        <dbReference type="SAM" id="SignalP"/>
    </source>
</evidence>
<dbReference type="CDD" id="cd00190">
    <property type="entry name" value="Tryp_SPc"/>
    <property type="match status" value="1"/>
</dbReference>
<dbReference type="InterPro" id="IPR043504">
    <property type="entry name" value="Peptidase_S1_PA_chymotrypsin"/>
</dbReference>
<keyword evidence="5 15" id="KW-0645">Protease</keyword>
<dbReference type="FunFam" id="2.40.10.10:FF:000003">
    <property type="entry name" value="Transmembrane serine protease 3"/>
    <property type="match status" value="1"/>
</dbReference>
<dbReference type="PRINTS" id="PR00722">
    <property type="entry name" value="CHYMOTRYPSIN"/>
</dbReference>
<accession>A0AAV1G573</accession>
<evidence type="ECO:0000256" key="5">
    <source>
        <dbReference type="ARBA" id="ARBA00022670"/>
    </source>
</evidence>
<dbReference type="GO" id="GO:0031639">
    <property type="term" value="P:plasminogen activation"/>
    <property type="evidence" value="ECO:0007669"/>
    <property type="project" value="TreeGrafter"/>
</dbReference>
<evidence type="ECO:0000256" key="6">
    <source>
        <dbReference type="ARBA" id="ARBA00022729"/>
    </source>
</evidence>
<evidence type="ECO:0000256" key="10">
    <source>
        <dbReference type="ARBA" id="ARBA00023157"/>
    </source>
</evidence>
<dbReference type="PROSITE" id="PS50070">
    <property type="entry name" value="KRINGLE_2"/>
    <property type="match status" value="1"/>
</dbReference>
<feature type="domain" description="Kringle" evidence="17">
    <location>
        <begin position="39"/>
        <end position="112"/>
    </location>
</feature>
<dbReference type="GO" id="GO:0033628">
    <property type="term" value="P:regulation of cell adhesion mediated by integrin"/>
    <property type="evidence" value="ECO:0007669"/>
    <property type="project" value="TreeGrafter"/>
</dbReference>
<keyword evidence="3" id="KW-0245">EGF-like domain</keyword>
<dbReference type="PANTHER" id="PTHR24264">
    <property type="entry name" value="TRYPSIN-RELATED"/>
    <property type="match status" value="1"/>
</dbReference>
<dbReference type="PANTHER" id="PTHR24264:SF38">
    <property type="entry name" value="UROKINASE-TYPE PLASMINOGEN ACTIVATOR"/>
    <property type="match status" value="1"/>
</dbReference>
<evidence type="ECO:0000256" key="2">
    <source>
        <dbReference type="ARBA" id="ARBA00022525"/>
    </source>
</evidence>
<dbReference type="PROSITE" id="PS00135">
    <property type="entry name" value="TRYPSIN_SER"/>
    <property type="match status" value="1"/>
</dbReference>
<dbReference type="InterPro" id="IPR018056">
    <property type="entry name" value="Kringle_CS"/>
</dbReference>
<evidence type="ECO:0000256" key="14">
    <source>
        <dbReference type="PROSITE-ProRule" id="PRU00121"/>
    </source>
</evidence>
<keyword evidence="6 16" id="KW-0732">Signal</keyword>
<dbReference type="GO" id="GO:0004252">
    <property type="term" value="F:serine-type endopeptidase activity"/>
    <property type="evidence" value="ECO:0007669"/>
    <property type="project" value="UniProtKB-EC"/>
</dbReference>
<dbReference type="InterPro" id="IPR001254">
    <property type="entry name" value="Trypsin_dom"/>
</dbReference>
<evidence type="ECO:0000256" key="8">
    <source>
        <dbReference type="ARBA" id="ARBA00022825"/>
    </source>
</evidence>
<evidence type="ECO:0000256" key="11">
    <source>
        <dbReference type="ARBA" id="ARBA00023202"/>
    </source>
</evidence>
<dbReference type="PROSITE" id="PS00021">
    <property type="entry name" value="KRINGLE_1"/>
    <property type="match status" value="1"/>
</dbReference>
<dbReference type="SUPFAM" id="SSF57440">
    <property type="entry name" value="Kringle-like"/>
    <property type="match status" value="1"/>
</dbReference>
<reference evidence="19" key="1">
    <citation type="submission" date="2023-08" db="EMBL/GenBank/DDBJ databases">
        <authorList>
            <person name="Alioto T."/>
            <person name="Alioto T."/>
            <person name="Gomez Garrido J."/>
        </authorList>
    </citation>
    <scope>NUCLEOTIDE SEQUENCE</scope>
</reference>
<dbReference type="PRINTS" id="PR00018">
    <property type="entry name" value="KRINGLE"/>
</dbReference>
<feature type="domain" description="Peptidase S1" evidence="18">
    <location>
        <begin position="142"/>
        <end position="384"/>
    </location>
</feature>
<evidence type="ECO:0000256" key="3">
    <source>
        <dbReference type="ARBA" id="ARBA00022536"/>
    </source>
</evidence>
<comment type="catalytic activity">
    <reaction evidence="12">
        <text>Preferential cleavage: Arg-|-Xaa, Lys-|-Xaa.</text>
        <dbReference type="EC" id="3.4.21.4"/>
    </reaction>
</comment>
<gene>
    <name evidence="19" type="ORF">XNOV1_A039714</name>
</gene>
<evidence type="ECO:0000259" key="17">
    <source>
        <dbReference type="PROSITE" id="PS50070"/>
    </source>
</evidence>
<evidence type="ECO:0000313" key="19">
    <source>
        <dbReference type="EMBL" id="CAJ1067547.1"/>
    </source>
</evidence>
<dbReference type="GO" id="GO:0005615">
    <property type="term" value="C:extracellular space"/>
    <property type="evidence" value="ECO:0007669"/>
    <property type="project" value="TreeGrafter"/>
</dbReference>
<dbReference type="InterPro" id="IPR018114">
    <property type="entry name" value="TRYPSIN_HIS"/>
</dbReference>
<keyword evidence="4 14" id="KW-0420">Kringle</keyword>
<dbReference type="EC" id="3.4.21.4" evidence="13"/>
<dbReference type="SUPFAM" id="SSF50494">
    <property type="entry name" value="Trypsin-like serine proteases"/>
    <property type="match status" value="1"/>
</dbReference>
<evidence type="ECO:0000256" key="9">
    <source>
        <dbReference type="ARBA" id="ARBA00023145"/>
    </source>
</evidence>
<dbReference type="PROSITE" id="PS50240">
    <property type="entry name" value="TRYPSIN_DOM"/>
    <property type="match status" value="1"/>
</dbReference>
<evidence type="ECO:0000313" key="20">
    <source>
        <dbReference type="Proteomes" id="UP001178508"/>
    </source>
</evidence>
<name>A0AAV1G573_XYRNO</name>
<keyword evidence="11" id="KW-0617">Plasminogen activation</keyword>
<dbReference type="InterPro" id="IPR033116">
    <property type="entry name" value="TRYPSIN_SER"/>
</dbReference>
<dbReference type="InterPro" id="IPR038178">
    <property type="entry name" value="Kringle_sf"/>
</dbReference>
<evidence type="ECO:0000256" key="4">
    <source>
        <dbReference type="ARBA" id="ARBA00022572"/>
    </source>
</evidence>
<keyword evidence="9" id="KW-0865">Zymogen</keyword>
<evidence type="ECO:0000256" key="13">
    <source>
        <dbReference type="ARBA" id="ARBA00038868"/>
    </source>
</evidence>
<protein>
    <recommendedName>
        <fullName evidence="13">trypsin</fullName>
        <ecNumber evidence="13">3.4.21.4</ecNumber>
    </recommendedName>
</protein>
<dbReference type="SMART" id="SM00130">
    <property type="entry name" value="KR"/>
    <property type="match status" value="1"/>
</dbReference>
<dbReference type="InterPro" id="IPR013806">
    <property type="entry name" value="Kringle-like"/>
</dbReference>
<proteinExistence type="predicted"/>
<keyword evidence="20" id="KW-1185">Reference proteome</keyword>
<evidence type="ECO:0000259" key="18">
    <source>
        <dbReference type="PROSITE" id="PS50240"/>
    </source>
</evidence>
<dbReference type="SMART" id="SM00020">
    <property type="entry name" value="Tryp_SPc"/>
    <property type="match status" value="1"/>
</dbReference>
<feature type="chain" id="PRO_5043886300" description="trypsin" evidence="16">
    <location>
        <begin position="18"/>
        <end position="397"/>
    </location>
</feature>
<dbReference type="InterPro" id="IPR000001">
    <property type="entry name" value="Kringle"/>
</dbReference>
<dbReference type="InterPro" id="IPR050127">
    <property type="entry name" value="Serine_Proteases_S1"/>
</dbReference>
<comment type="caution">
    <text evidence="14">Lacks conserved residue(s) required for the propagation of feature annotation.</text>
</comment>
<dbReference type="Pfam" id="PF00051">
    <property type="entry name" value="Kringle"/>
    <property type="match status" value="1"/>
</dbReference>
<dbReference type="InterPro" id="IPR001314">
    <property type="entry name" value="Peptidase_S1A"/>
</dbReference>
<dbReference type="Proteomes" id="UP001178508">
    <property type="component" value="Chromosome 11"/>
</dbReference>